<dbReference type="RefSeq" id="WP_161870432.1">
    <property type="nucleotide sequence ID" value="NZ_MAEI02000001.1"/>
</dbReference>
<keyword evidence="5 13" id="KW-0255">Endonuclease</keyword>
<reference evidence="17" key="1">
    <citation type="submission" date="2016-06" db="EMBL/GenBank/DDBJ databases">
        <title>Four novel species of enterococci isolated from chicken manure.</title>
        <authorList>
            <person name="Van Tyne D."/>
        </authorList>
    </citation>
    <scope>NUCLEOTIDE SEQUENCE [LARGE SCALE GENOMIC DNA]</scope>
    <source>
        <strain evidence="17">JM9A</strain>
    </source>
</reference>
<accession>A0ABV0F1Y2</accession>
<feature type="binding site" evidence="13">
    <location>
        <position position="114"/>
    </location>
    <ligand>
        <name>Mg(2+)</name>
        <dbReference type="ChEBI" id="CHEBI:18420"/>
    </ligand>
</feature>
<dbReference type="InterPro" id="IPR011335">
    <property type="entry name" value="Restrct_endonuc-II-like"/>
</dbReference>
<feature type="binding site" evidence="13">
    <location>
        <position position="116"/>
    </location>
    <ligand>
        <name>Mg(2+)</name>
        <dbReference type="ChEBI" id="CHEBI:18420"/>
    </ligand>
</feature>
<keyword evidence="4 13" id="KW-0479">Metal-binding</keyword>
<evidence type="ECO:0000256" key="10">
    <source>
        <dbReference type="ARBA" id="ARBA00023204"/>
    </source>
</evidence>
<dbReference type="InterPro" id="IPR004612">
    <property type="entry name" value="Resolv_RecU"/>
</dbReference>
<dbReference type="EMBL" id="MAEI02000001">
    <property type="protein sequence ID" value="MEO1782058.1"/>
    <property type="molecule type" value="Genomic_DNA"/>
</dbReference>
<name>A0ABV0F1Y2_9ENTE</name>
<evidence type="ECO:0000313" key="17">
    <source>
        <dbReference type="Proteomes" id="UP001429357"/>
    </source>
</evidence>
<dbReference type="NCBIfam" id="TIGR00648">
    <property type="entry name" value="recU"/>
    <property type="match status" value="1"/>
</dbReference>
<dbReference type="CDD" id="cd22354">
    <property type="entry name" value="RecU-like"/>
    <property type="match status" value="1"/>
</dbReference>
<keyword evidence="17" id="KW-1185">Reference proteome</keyword>
<evidence type="ECO:0000256" key="4">
    <source>
        <dbReference type="ARBA" id="ARBA00022723"/>
    </source>
</evidence>
<keyword evidence="2 13" id="KW-0963">Cytoplasm</keyword>
<dbReference type="Pfam" id="PF03838">
    <property type="entry name" value="RecU"/>
    <property type="match status" value="1"/>
</dbReference>
<feature type="site" description="Transition state stabilizer" evidence="13">
    <location>
        <position position="131"/>
    </location>
</feature>
<dbReference type="Proteomes" id="UP001429357">
    <property type="component" value="Unassembled WGS sequence"/>
</dbReference>
<reference evidence="16 17" key="2">
    <citation type="submission" date="2024-02" db="EMBL/GenBank/DDBJ databases">
        <title>The Genome Sequence of Enterococcus diestrammenae JM9A.</title>
        <authorList>
            <person name="Earl A."/>
            <person name="Manson A."/>
            <person name="Gilmore M."/>
            <person name="Sanders J."/>
            <person name="Shea T."/>
            <person name="Howe W."/>
            <person name="Livny J."/>
            <person name="Cuomo C."/>
            <person name="Neafsey D."/>
            <person name="Birren B."/>
        </authorList>
    </citation>
    <scope>NUCLEOTIDE SEQUENCE [LARGE SCALE GENOMIC DNA]</scope>
    <source>
        <strain evidence="16 17">JM9A</strain>
    </source>
</reference>
<comment type="catalytic activity">
    <reaction evidence="13">
        <text>Endonucleolytic cleavage at a junction such as a reciprocal single-stranded crossover between two homologous DNA duplexes (Holliday junction).</text>
        <dbReference type="EC" id="3.1.21.10"/>
    </reaction>
</comment>
<dbReference type="InterPro" id="IPR011856">
    <property type="entry name" value="tRNA_endonuc-like_dom_sf"/>
</dbReference>
<evidence type="ECO:0000256" key="1">
    <source>
        <dbReference type="ARBA" id="ARBA00004496"/>
    </source>
</evidence>
<dbReference type="EC" id="3.1.21.10" evidence="13 14"/>
<evidence type="ECO:0000256" key="13">
    <source>
        <dbReference type="HAMAP-Rule" id="MF_00130"/>
    </source>
</evidence>
<comment type="cofactor">
    <cofactor evidence="13">
        <name>Mg(2+)</name>
        <dbReference type="ChEBI" id="CHEBI:18420"/>
    </cofactor>
    <text evidence="13">Binds 1 Mg(2+) ion per subunit.</text>
</comment>
<dbReference type="SUPFAM" id="SSF52980">
    <property type="entry name" value="Restriction endonuclease-like"/>
    <property type="match status" value="1"/>
</dbReference>
<feature type="region of interest" description="Disordered" evidence="15">
    <location>
        <begin position="1"/>
        <end position="53"/>
    </location>
</feature>
<evidence type="ECO:0000256" key="7">
    <source>
        <dbReference type="ARBA" id="ARBA00022801"/>
    </source>
</evidence>
<evidence type="ECO:0000313" key="16">
    <source>
        <dbReference type="EMBL" id="MEO1782058.1"/>
    </source>
</evidence>
<sequence length="232" mass="26675">MVFNYPDGRSFQNAPTPKDNQVTKEKQISQQSTSKRKTTETQPFTTTKGSASTVNFGNRGMRFEEAINESNTYYLTHKMAVVHKKPTPIQIVKVDYPRRSAAMIKEAYFKEASTTDYNGVYQGRYLDFEAKETKNKASFPFKNFHAHQITHMKACLEQGGLCFVLLWFSSLERCFFLDSRTLIAHWDQQKANGKKSLPLTTIEVEGIEITRKIAPRIPYLEAVDHYLKKEAL</sequence>
<dbReference type="NCBIfam" id="NF002584">
    <property type="entry name" value="PRK02234.1-5"/>
    <property type="match status" value="1"/>
</dbReference>
<evidence type="ECO:0000256" key="15">
    <source>
        <dbReference type="SAM" id="MobiDB-lite"/>
    </source>
</evidence>
<evidence type="ECO:0000256" key="12">
    <source>
        <dbReference type="ARBA" id="ARBA00029523"/>
    </source>
</evidence>
<feature type="binding site" evidence="13">
    <location>
        <position position="129"/>
    </location>
    <ligand>
        <name>Mg(2+)</name>
        <dbReference type="ChEBI" id="CHEBI:18420"/>
    </ligand>
</feature>
<keyword evidence="6 13" id="KW-0227">DNA damage</keyword>
<evidence type="ECO:0000256" key="5">
    <source>
        <dbReference type="ARBA" id="ARBA00022759"/>
    </source>
</evidence>
<dbReference type="HAMAP" id="MF_00130">
    <property type="entry name" value="RecU"/>
    <property type="match status" value="1"/>
</dbReference>
<evidence type="ECO:0000256" key="3">
    <source>
        <dbReference type="ARBA" id="ARBA00022722"/>
    </source>
</evidence>
<organism evidence="16 17">
    <name type="scientific">Enterococcus diestrammenae</name>
    <dbReference type="NCBI Taxonomy" id="1155073"/>
    <lineage>
        <taxon>Bacteria</taxon>
        <taxon>Bacillati</taxon>
        <taxon>Bacillota</taxon>
        <taxon>Bacilli</taxon>
        <taxon>Lactobacillales</taxon>
        <taxon>Enterococcaceae</taxon>
        <taxon>Enterococcus</taxon>
    </lineage>
</organism>
<comment type="subcellular location">
    <subcellularLocation>
        <location evidence="1 13">Cytoplasm</location>
    </subcellularLocation>
</comment>
<proteinExistence type="inferred from homology"/>
<evidence type="ECO:0000256" key="11">
    <source>
        <dbReference type="ARBA" id="ARBA00023447"/>
    </source>
</evidence>
<keyword evidence="7 13" id="KW-0378">Hydrolase</keyword>
<keyword evidence="8 13" id="KW-0460">Magnesium</keyword>
<keyword evidence="3 13" id="KW-0540">Nuclease</keyword>
<comment type="caution">
    <text evidence="16">The sequence shown here is derived from an EMBL/GenBank/DDBJ whole genome shotgun (WGS) entry which is preliminary data.</text>
</comment>
<feature type="compositionally biased region" description="Polar residues" evidence="15">
    <location>
        <begin position="10"/>
        <end position="20"/>
    </location>
</feature>
<feature type="binding site" evidence="13">
    <location>
        <position position="148"/>
    </location>
    <ligand>
        <name>Mg(2+)</name>
        <dbReference type="ChEBI" id="CHEBI:18420"/>
    </ligand>
</feature>
<evidence type="ECO:0000256" key="6">
    <source>
        <dbReference type="ARBA" id="ARBA00022763"/>
    </source>
</evidence>
<keyword evidence="10 13" id="KW-0234">DNA repair</keyword>
<evidence type="ECO:0000256" key="9">
    <source>
        <dbReference type="ARBA" id="ARBA00023172"/>
    </source>
</evidence>
<evidence type="ECO:0000256" key="2">
    <source>
        <dbReference type="ARBA" id="ARBA00022490"/>
    </source>
</evidence>
<evidence type="ECO:0000256" key="8">
    <source>
        <dbReference type="ARBA" id="ARBA00022842"/>
    </source>
</evidence>
<keyword evidence="9 13" id="KW-0233">DNA recombination</keyword>
<dbReference type="Gene3D" id="3.40.1350.10">
    <property type="match status" value="1"/>
</dbReference>
<evidence type="ECO:0000256" key="14">
    <source>
        <dbReference type="NCBIfam" id="TIGR00648"/>
    </source>
</evidence>
<comment type="similarity">
    <text evidence="11 13">Belongs to the RecU family.</text>
</comment>
<protein>
    <recommendedName>
        <fullName evidence="12 13">Holliday junction resolvase RecU</fullName>
        <ecNumber evidence="13 14">3.1.21.10</ecNumber>
    </recommendedName>
    <alternativeName>
        <fullName evidence="13">Recombination protein U homolog</fullName>
    </alternativeName>
</protein>
<gene>
    <name evidence="13" type="primary">recU</name>
    <name evidence="16" type="ORF">BAU18_001651</name>
</gene>
<comment type="function">
    <text evidence="13">Endonuclease that resolves Holliday junction intermediates in genetic recombination. Cleaves mobile four-strand junctions by introducing symmetrical nicks in paired strands. Promotes annealing of linear ssDNA with homologous dsDNA. Required for DNA repair, homologous recombination and chromosome segregation.</text>
</comment>